<dbReference type="RefSeq" id="WP_013826069.1">
    <property type="nucleotide sequence ID" value="NC_015574.1"/>
</dbReference>
<dbReference type="PANTHER" id="PTHR45128:SF1">
    <property type="entry name" value="S-ADENOSYLMETHIONINE-DEPENDENT METHYLTRANSFERASE RV2258C"/>
    <property type="match status" value="1"/>
</dbReference>
<dbReference type="CDD" id="cd02440">
    <property type="entry name" value="AdoMet_MTases"/>
    <property type="match status" value="1"/>
</dbReference>
<dbReference type="EMBL" id="CP002772">
    <property type="protein sequence ID" value="AEG18570.1"/>
    <property type="molecule type" value="Genomic_DNA"/>
</dbReference>
<dbReference type="SUPFAM" id="SSF53335">
    <property type="entry name" value="S-adenosyl-L-methionine-dependent methyltransferases"/>
    <property type="match status" value="1"/>
</dbReference>
<accession>F6D1U3</accession>
<dbReference type="PANTHER" id="PTHR45128">
    <property type="entry name" value="METHYLTRANSFERASE TYPE 11"/>
    <property type="match status" value="1"/>
</dbReference>
<dbReference type="Pfam" id="PF13847">
    <property type="entry name" value="Methyltransf_31"/>
    <property type="match status" value="1"/>
</dbReference>
<keyword evidence="3" id="KW-1185">Reference proteome</keyword>
<dbReference type="Gene3D" id="3.40.50.150">
    <property type="entry name" value="Vaccinia Virus protein VP39"/>
    <property type="match status" value="1"/>
</dbReference>
<dbReference type="Proteomes" id="UP000009231">
    <property type="component" value="Chromosome"/>
</dbReference>
<dbReference type="GO" id="GO:0008168">
    <property type="term" value="F:methyltransferase activity"/>
    <property type="evidence" value="ECO:0007669"/>
    <property type="project" value="UniProtKB-KW"/>
</dbReference>
<dbReference type="GeneID" id="10669065"/>
<dbReference type="KEGG" id="mew:MSWAN_1556"/>
<reference evidence="2 3" key="1">
    <citation type="journal article" date="2014" name="Int. J. Syst. Evol. Microbiol.">
        <title>Methanobacterium paludis sp. nov. and a novel strain of Methanobacterium lacus isolated from northern peatlands.</title>
        <authorList>
            <person name="Cadillo-Quiroz H."/>
            <person name="Brauer S.L."/>
            <person name="Goodson N."/>
            <person name="Yavitt J.B."/>
            <person name="Zinder S.H."/>
        </authorList>
    </citation>
    <scope>NUCLEOTIDE SEQUENCE [LARGE SCALE GENOMIC DNA]</scope>
    <source>
        <strain evidence="3">DSM 25820 / JCM 18151 / SWAN1</strain>
    </source>
</reference>
<dbReference type="InterPro" id="IPR053173">
    <property type="entry name" value="SAM-binding_MTase"/>
</dbReference>
<organism evidence="2 3">
    <name type="scientific">Methanobacterium paludis (strain DSM 25820 / JCM 18151 / SWAN1)</name>
    <dbReference type="NCBI Taxonomy" id="868131"/>
    <lineage>
        <taxon>Archaea</taxon>
        <taxon>Methanobacteriati</taxon>
        <taxon>Methanobacteriota</taxon>
        <taxon>Methanomada group</taxon>
        <taxon>Methanobacteria</taxon>
        <taxon>Methanobacteriales</taxon>
        <taxon>Methanobacteriaceae</taxon>
        <taxon>Methanobacterium</taxon>
    </lineage>
</organism>
<gene>
    <name evidence="2" type="ordered locus">MSWAN_1556</name>
</gene>
<dbReference type="AlphaFoldDB" id="F6D1U3"/>
<dbReference type="InterPro" id="IPR025714">
    <property type="entry name" value="Methyltranfer_dom"/>
</dbReference>
<dbReference type="GO" id="GO:0032259">
    <property type="term" value="P:methylation"/>
    <property type="evidence" value="ECO:0007669"/>
    <property type="project" value="UniProtKB-KW"/>
</dbReference>
<dbReference type="STRING" id="868131.MSWAN_1556"/>
<dbReference type="OrthoDB" id="1018at2157"/>
<feature type="domain" description="Methyltransferase" evidence="1">
    <location>
        <begin position="30"/>
        <end position="143"/>
    </location>
</feature>
<dbReference type="HOGENOM" id="CLU_037990_16_1_2"/>
<sequence>MSDKQGHKHHGKSSKDVLSAETVLEKTGLKVGDTFLDAGCGDGYISIVASSIVGKEGKVHALDVYEESIDKVKKQVQDKGITNIEAKVADLTQKLPLKDNSIDVGVMANVMHGFVAEDEVEEVMNEIRRVIKPEGIFALVEFKKIESVRGPPFEVRISPSDVESILNQYGFEVLETADVSPYHYLVSSIKKD</sequence>
<keyword evidence="2" id="KW-0808">Transferase</keyword>
<protein>
    <submittedName>
        <fullName evidence="2">Methyltransferase type 11</fullName>
    </submittedName>
</protein>
<dbReference type="eggNOG" id="arCOG02702">
    <property type="taxonomic scope" value="Archaea"/>
</dbReference>
<evidence type="ECO:0000313" key="3">
    <source>
        <dbReference type="Proteomes" id="UP000009231"/>
    </source>
</evidence>
<keyword evidence="2" id="KW-0489">Methyltransferase</keyword>
<evidence type="ECO:0000313" key="2">
    <source>
        <dbReference type="EMBL" id="AEG18570.1"/>
    </source>
</evidence>
<proteinExistence type="predicted"/>
<evidence type="ECO:0000259" key="1">
    <source>
        <dbReference type="Pfam" id="PF13847"/>
    </source>
</evidence>
<name>F6D1U3_METPW</name>
<dbReference type="InterPro" id="IPR029063">
    <property type="entry name" value="SAM-dependent_MTases_sf"/>
</dbReference>